<evidence type="ECO:0000313" key="12">
    <source>
        <dbReference type="Proteomes" id="UP001430953"/>
    </source>
</evidence>
<dbReference type="GO" id="GO:0007165">
    <property type="term" value="P:signal transduction"/>
    <property type="evidence" value="ECO:0007669"/>
    <property type="project" value="UniProtKB-KW"/>
</dbReference>
<keyword evidence="5 10" id="KW-0552">Olfaction</keyword>
<feature type="transmembrane region" description="Helical" evidence="10">
    <location>
        <begin position="180"/>
        <end position="200"/>
    </location>
</feature>
<evidence type="ECO:0000256" key="6">
    <source>
        <dbReference type="ARBA" id="ARBA00022989"/>
    </source>
</evidence>
<dbReference type="Pfam" id="PF02949">
    <property type="entry name" value="7tm_6"/>
    <property type="match status" value="1"/>
</dbReference>
<accession>A0AAW2GFT3</accession>
<feature type="transmembrane region" description="Helical" evidence="10">
    <location>
        <begin position="32"/>
        <end position="47"/>
    </location>
</feature>
<evidence type="ECO:0000256" key="9">
    <source>
        <dbReference type="ARBA" id="ARBA00023224"/>
    </source>
</evidence>
<dbReference type="InterPro" id="IPR004117">
    <property type="entry name" value="7tm6_olfct_rcpt"/>
</dbReference>
<gene>
    <name evidence="11" type="ORF">PUN28_005417</name>
</gene>
<evidence type="ECO:0000313" key="11">
    <source>
        <dbReference type="EMBL" id="KAL0127086.1"/>
    </source>
</evidence>
<comment type="caution">
    <text evidence="11">The sequence shown here is derived from an EMBL/GenBank/DDBJ whole genome shotgun (WGS) entry which is preliminary data.</text>
</comment>
<evidence type="ECO:0000256" key="7">
    <source>
        <dbReference type="ARBA" id="ARBA00023136"/>
    </source>
</evidence>
<name>A0AAW2GFT3_9HYME</name>
<evidence type="ECO:0000256" key="8">
    <source>
        <dbReference type="ARBA" id="ARBA00023170"/>
    </source>
</evidence>
<keyword evidence="3 10" id="KW-0716">Sensory transduction</keyword>
<sequence length="399" mass="47012">MVHGKDYYYYDVCKWYLTIVGQWPYQKLKERQIFLTLMTLLAITSLIPQKRNKELNLKFYFMFKVLLILKVIFFYSLRKCIFRGQDLAYAKARNIKDLTDRLFVDWDMLETKEEHDIMRKYAEKGRWHALMYGLIIYMSTIIFAITSLVPRILDVIFPLNTSRPLILPYPAYYFVDENEYFYYIFFHMLIACSICMTGMIAHDTMFFVYVEHICGLFAIVGFRFEHVSHKCKIIKKNAINYSSAVHKNIVISVSAHHKALQFAQFLENTFTISFAIQLLFVTIGLSITLVQLSIQLHDLAEASRYVLFIIGQLFHLFCFSFQGQRVIDHSIETRDKIYHGLWYTVPAKEQRLLMFVIRRSIEASFLTAGKIYIFSLENFTTVVQSSVSYFTLLSSFDVS</sequence>
<keyword evidence="4 10" id="KW-0812">Transmembrane</keyword>
<dbReference type="GO" id="GO:0004984">
    <property type="term" value="F:olfactory receptor activity"/>
    <property type="evidence" value="ECO:0007669"/>
    <property type="project" value="InterPro"/>
</dbReference>
<evidence type="ECO:0000256" key="4">
    <source>
        <dbReference type="ARBA" id="ARBA00022692"/>
    </source>
</evidence>
<dbReference type="EMBL" id="JADYXP020000004">
    <property type="protein sequence ID" value="KAL0127086.1"/>
    <property type="molecule type" value="Genomic_DNA"/>
</dbReference>
<dbReference type="AlphaFoldDB" id="A0AAW2GFT3"/>
<dbReference type="GO" id="GO:0005886">
    <property type="term" value="C:plasma membrane"/>
    <property type="evidence" value="ECO:0007669"/>
    <property type="project" value="UniProtKB-SubCell"/>
</dbReference>
<comment type="similarity">
    <text evidence="10">Belongs to the insect chemoreceptor superfamily. Heteromeric odorant receptor channel (TC 1.A.69) family.</text>
</comment>
<feature type="transmembrane region" description="Helical" evidence="10">
    <location>
        <begin position="302"/>
        <end position="321"/>
    </location>
</feature>
<evidence type="ECO:0000256" key="5">
    <source>
        <dbReference type="ARBA" id="ARBA00022725"/>
    </source>
</evidence>
<dbReference type="Proteomes" id="UP001430953">
    <property type="component" value="Unassembled WGS sequence"/>
</dbReference>
<proteinExistence type="inferred from homology"/>
<dbReference type="PANTHER" id="PTHR21137">
    <property type="entry name" value="ODORANT RECEPTOR"/>
    <property type="match status" value="1"/>
</dbReference>
<evidence type="ECO:0000256" key="10">
    <source>
        <dbReference type="RuleBase" id="RU351113"/>
    </source>
</evidence>
<dbReference type="GO" id="GO:0005549">
    <property type="term" value="F:odorant binding"/>
    <property type="evidence" value="ECO:0007669"/>
    <property type="project" value="InterPro"/>
</dbReference>
<dbReference type="PANTHER" id="PTHR21137:SF35">
    <property type="entry name" value="ODORANT RECEPTOR 19A-RELATED"/>
    <property type="match status" value="1"/>
</dbReference>
<feature type="transmembrane region" description="Helical" evidence="10">
    <location>
        <begin position="129"/>
        <end position="149"/>
    </location>
</feature>
<keyword evidence="9 10" id="KW-0807">Transducer</keyword>
<keyword evidence="8 10" id="KW-0675">Receptor</keyword>
<evidence type="ECO:0000256" key="1">
    <source>
        <dbReference type="ARBA" id="ARBA00004651"/>
    </source>
</evidence>
<feature type="transmembrane region" description="Helical" evidence="10">
    <location>
        <begin position="59"/>
        <end position="77"/>
    </location>
</feature>
<organism evidence="11 12">
    <name type="scientific">Cardiocondyla obscurior</name>
    <dbReference type="NCBI Taxonomy" id="286306"/>
    <lineage>
        <taxon>Eukaryota</taxon>
        <taxon>Metazoa</taxon>
        <taxon>Ecdysozoa</taxon>
        <taxon>Arthropoda</taxon>
        <taxon>Hexapoda</taxon>
        <taxon>Insecta</taxon>
        <taxon>Pterygota</taxon>
        <taxon>Neoptera</taxon>
        <taxon>Endopterygota</taxon>
        <taxon>Hymenoptera</taxon>
        <taxon>Apocrita</taxon>
        <taxon>Aculeata</taxon>
        <taxon>Formicoidea</taxon>
        <taxon>Formicidae</taxon>
        <taxon>Myrmicinae</taxon>
        <taxon>Cardiocondyla</taxon>
    </lineage>
</organism>
<keyword evidence="2" id="KW-1003">Cell membrane</keyword>
<reference evidence="11 12" key="1">
    <citation type="submission" date="2023-03" db="EMBL/GenBank/DDBJ databases">
        <title>High recombination rates correlate with genetic variation in Cardiocondyla obscurior ants.</title>
        <authorList>
            <person name="Errbii M."/>
        </authorList>
    </citation>
    <scope>NUCLEOTIDE SEQUENCE [LARGE SCALE GENOMIC DNA]</scope>
    <source>
        <strain evidence="11">Alpha-2009</strain>
        <tissue evidence="11">Whole body</tissue>
    </source>
</reference>
<comment type="subcellular location">
    <subcellularLocation>
        <location evidence="1 10">Cell membrane</location>
        <topology evidence="1 10">Multi-pass membrane protein</topology>
    </subcellularLocation>
</comment>
<comment type="caution">
    <text evidence="10">Lacks conserved residue(s) required for the propagation of feature annotation.</text>
</comment>
<evidence type="ECO:0000256" key="2">
    <source>
        <dbReference type="ARBA" id="ARBA00022475"/>
    </source>
</evidence>
<feature type="transmembrane region" description="Helical" evidence="10">
    <location>
        <begin position="270"/>
        <end position="290"/>
    </location>
</feature>
<protein>
    <recommendedName>
        <fullName evidence="10">Odorant receptor</fullName>
    </recommendedName>
</protein>
<keyword evidence="7 10" id="KW-0472">Membrane</keyword>
<evidence type="ECO:0000256" key="3">
    <source>
        <dbReference type="ARBA" id="ARBA00022606"/>
    </source>
</evidence>
<keyword evidence="12" id="KW-1185">Reference proteome</keyword>
<keyword evidence="6 10" id="KW-1133">Transmembrane helix</keyword>